<evidence type="ECO:0008006" key="5">
    <source>
        <dbReference type="Google" id="ProtNLM"/>
    </source>
</evidence>
<dbReference type="AlphaFoldDB" id="A0A4S4N3U7"/>
<dbReference type="PIRSF" id="PIRSF007747">
    <property type="entry name" value="Ribosyl_Ptfrase"/>
    <property type="match status" value="1"/>
</dbReference>
<dbReference type="GO" id="GO:0043399">
    <property type="term" value="F:tRNA adenosine(64)-2'-O-ribosylphosphate transferase activity"/>
    <property type="evidence" value="ECO:0007669"/>
    <property type="project" value="InterPro"/>
</dbReference>
<dbReference type="OrthoDB" id="45256at2759"/>
<dbReference type="EMBL" id="SGPM01000020">
    <property type="protein sequence ID" value="THH32491.1"/>
    <property type="molecule type" value="Genomic_DNA"/>
</dbReference>
<dbReference type="Pfam" id="PF04179">
    <property type="entry name" value="Init_tRNA_PT"/>
    <property type="match status" value="1"/>
</dbReference>
<dbReference type="GO" id="GO:0005737">
    <property type="term" value="C:cytoplasm"/>
    <property type="evidence" value="ECO:0007669"/>
    <property type="project" value="TreeGrafter"/>
</dbReference>
<reference evidence="3 4" key="1">
    <citation type="submission" date="2019-02" db="EMBL/GenBank/DDBJ databases">
        <title>Genome sequencing of the rare red list fungi Antrodiella citrinella (Flaviporus citrinellus).</title>
        <authorList>
            <person name="Buettner E."/>
            <person name="Kellner H."/>
        </authorList>
    </citation>
    <scope>NUCLEOTIDE SEQUENCE [LARGE SCALE GENOMIC DNA]</scope>
    <source>
        <strain evidence="3 4">DSM 108506</strain>
    </source>
</reference>
<feature type="domain" description="Rit1 DUSP-like" evidence="1">
    <location>
        <begin position="368"/>
        <end position="483"/>
    </location>
</feature>
<gene>
    <name evidence="3" type="ORF">EUX98_g1661</name>
</gene>
<feature type="domain" description="Rit1 N-terminal" evidence="2">
    <location>
        <begin position="27"/>
        <end position="288"/>
    </location>
</feature>
<dbReference type="PANTHER" id="PTHR31811:SF0">
    <property type="entry name" value="TRNA A64-2'-O-RIBOSYLPHOSPHATE TRANSFERASE"/>
    <property type="match status" value="1"/>
</dbReference>
<sequence length="491" mass="54174">MAPGLFTHHTHTQDGHIDDQADALALLRKESLDIFNRIHSIAEDVLFVEVVGKAYPGLPVLRTEFAVWGLASPYAAYFKSTDGHYNNWSFSLRRPNIHLLPVVVQHGGLILVDSTRAGKRMPDALSKTVPVWCAVINRAVRKAYSKGEEWNEKLYTPPGVVPPQEHAQIEALVEEWAEALVNSSYTLPDLAHPLRPLWITPATSVFPALPPSKSEGRKFYPVICVSASKQILVDGLDRRSNGFAYVQGSGDDHELWGMGLTPQMFWREKDQLLEATRSDLPERVAEIVAKHRSERRDEWVTHPTSVTKSGGGRLLISAVADLPLSLSTFLPHPDSDDAEGRYLAHVVISDKDTLTSFTLSSEERKDVLLLELAAGKKGQAGFLNVVLPQAIAFIGTQLAAEGGSRDVCVSCHSGKDVGVGVVLAALQVFFDDEGEFRSDDETSGEREIIADKQSLATRLQWIISDRPEANPSRATLKRVNEFLLTSPALRR</sequence>
<dbReference type="PANTHER" id="PTHR31811">
    <property type="entry name" value="TRNA A64-2'-O-RIBOSYLPHOSPHATE TRANSFERASE"/>
    <property type="match status" value="1"/>
</dbReference>
<accession>A0A4S4N3U7</accession>
<dbReference type="Pfam" id="PF17184">
    <property type="entry name" value="Rit1_C"/>
    <property type="match status" value="1"/>
</dbReference>
<name>A0A4S4N3U7_9APHY</name>
<evidence type="ECO:0000313" key="4">
    <source>
        <dbReference type="Proteomes" id="UP000308730"/>
    </source>
</evidence>
<proteinExistence type="predicted"/>
<evidence type="ECO:0000259" key="2">
    <source>
        <dbReference type="Pfam" id="PF17184"/>
    </source>
</evidence>
<evidence type="ECO:0000313" key="3">
    <source>
        <dbReference type="EMBL" id="THH32491.1"/>
    </source>
</evidence>
<dbReference type="GO" id="GO:0019988">
    <property type="term" value="P:charged-tRNA amino acid modification"/>
    <property type="evidence" value="ECO:0007669"/>
    <property type="project" value="InterPro"/>
</dbReference>
<comment type="caution">
    <text evidence="3">The sequence shown here is derived from an EMBL/GenBank/DDBJ whole genome shotgun (WGS) entry which is preliminary data.</text>
</comment>
<dbReference type="InterPro" id="IPR033421">
    <property type="entry name" value="Rit1_DUSP-like"/>
</dbReference>
<dbReference type="InterPro" id="IPR007306">
    <property type="entry name" value="Rit1"/>
</dbReference>
<evidence type="ECO:0000259" key="1">
    <source>
        <dbReference type="Pfam" id="PF04179"/>
    </source>
</evidence>
<organism evidence="3 4">
    <name type="scientific">Antrodiella citrinella</name>
    <dbReference type="NCBI Taxonomy" id="2447956"/>
    <lineage>
        <taxon>Eukaryota</taxon>
        <taxon>Fungi</taxon>
        <taxon>Dikarya</taxon>
        <taxon>Basidiomycota</taxon>
        <taxon>Agaricomycotina</taxon>
        <taxon>Agaricomycetes</taxon>
        <taxon>Polyporales</taxon>
        <taxon>Steccherinaceae</taxon>
        <taxon>Antrodiella</taxon>
    </lineage>
</organism>
<dbReference type="InterPro" id="IPR033449">
    <property type="entry name" value="Rit1_N"/>
</dbReference>
<protein>
    <recommendedName>
        <fullName evidence="5">Initiator tRNA phosphoribosyl transferase</fullName>
    </recommendedName>
</protein>
<keyword evidence="4" id="KW-1185">Reference proteome</keyword>
<dbReference type="Proteomes" id="UP000308730">
    <property type="component" value="Unassembled WGS sequence"/>
</dbReference>